<protein>
    <submittedName>
        <fullName evidence="3">Uncharacterized protein</fullName>
    </submittedName>
</protein>
<reference evidence="3" key="1">
    <citation type="submission" date="2019-05" db="EMBL/GenBank/DDBJ databases">
        <title>Annotation for the trematode Fasciolopsis buski.</title>
        <authorList>
            <person name="Choi Y.-J."/>
        </authorList>
    </citation>
    <scope>NUCLEOTIDE SEQUENCE</scope>
    <source>
        <strain evidence="3">HT</strain>
        <tissue evidence="3">Whole worm</tissue>
    </source>
</reference>
<feature type="region of interest" description="Disordered" evidence="2">
    <location>
        <begin position="162"/>
        <end position="196"/>
    </location>
</feature>
<organism evidence="3 4">
    <name type="scientific">Fasciolopsis buskii</name>
    <dbReference type="NCBI Taxonomy" id="27845"/>
    <lineage>
        <taxon>Eukaryota</taxon>
        <taxon>Metazoa</taxon>
        <taxon>Spiralia</taxon>
        <taxon>Lophotrochozoa</taxon>
        <taxon>Platyhelminthes</taxon>
        <taxon>Trematoda</taxon>
        <taxon>Digenea</taxon>
        <taxon>Plagiorchiida</taxon>
        <taxon>Echinostomata</taxon>
        <taxon>Echinostomatoidea</taxon>
        <taxon>Fasciolidae</taxon>
        <taxon>Fasciolopsis</taxon>
    </lineage>
</organism>
<evidence type="ECO:0000313" key="4">
    <source>
        <dbReference type="Proteomes" id="UP000728185"/>
    </source>
</evidence>
<keyword evidence="1" id="KW-0175">Coiled coil</keyword>
<name>A0A8E0RWA1_9TREM</name>
<evidence type="ECO:0000313" key="3">
    <source>
        <dbReference type="EMBL" id="KAA0194598.1"/>
    </source>
</evidence>
<feature type="region of interest" description="Disordered" evidence="2">
    <location>
        <begin position="384"/>
        <end position="410"/>
    </location>
</feature>
<dbReference type="InterPro" id="IPR039902">
    <property type="entry name" value="CCDC148/CCDC112"/>
</dbReference>
<evidence type="ECO:0000256" key="2">
    <source>
        <dbReference type="SAM" id="MobiDB-lite"/>
    </source>
</evidence>
<feature type="compositionally biased region" description="Basic and acidic residues" evidence="2">
    <location>
        <begin position="397"/>
        <end position="410"/>
    </location>
</feature>
<dbReference type="PANTHER" id="PTHR21549:SF1">
    <property type="entry name" value="COILED-COIL DOMAIN-CONTAINING PROTEIN 148"/>
    <property type="match status" value="1"/>
</dbReference>
<keyword evidence="4" id="KW-1185">Reference proteome</keyword>
<comment type="caution">
    <text evidence="3">The sequence shown here is derived from an EMBL/GenBank/DDBJ whole genome shotgun (WGS) entry which is preliminary data.</text>
</comment>
<dbReference type="Proteomes" id="UP000728185">
    <property type="component" value="Unassembled WGS sequence"/>
</dbReference>
<dbReference type="PANTHER" id="PTHR21549">
    <property type="entry name" value="MUTATED IN BLADDER CANCER 1"/>
    <property type="match status" value="1"/>
</dbReference>
<proteinExistence type="predicted"/>
<evidence type="ECO:0000256" key="1">
    <source>
        <dbReference type="ARBA" id="ARBA00023054"/>
    </source>
</evidence>
<dbReference type="EMBL" id="LUCM01004266">
    <property type="protein sequence ID" value="KAA0194598.1"/>
    <property type="molecule type" value="Genomic_DNA"/>
</dbReference>
<sequence length="605" mass="71863">MDPRYKFRHIKQVNLEEVEKTTEKFRLRSRDIKAKILALSEAREEIRKSQNMARLAQIWKEERNFLRSEEQEATIGLKHPSYKWIFDEKSIKQLSEVIAQKKEDFQYVVIKPIQALREDLRIWLKTNNTSHYIPVPEPVKKILREMNESLIRVEVSLREEEEEANAREERLSGWSSFGEEESNAGEKPSSTSTKDVDIAYQKEMGIPDDAWDWESPSEDFHTEMLAEFIKLDKLFFEKLECFQMEYDRLKQVNEDKWTAAELAKIEYFSEVFKRHAGISWRKLCIIFLGHILENRKTDTFERILDKMLREKQLRDRMYTVRRSWIKSRDDLSVRIRAVLLQAKEMAEQRRLEAEQQRTQNEICLILREQVRRWREEKAEIAEMEERERAAQAAEEEANLKAEKQKEQEERQATKAKVAAYKNLRNALKRQEEKKEATRLALLKDIHAKQARIDISRLLEVEKRRMLELKRKRVLAQQEAELILKAREERLEALREKVRPVVNKDHERAISETKSWKLRMEGHRHKIQSELEVDRPQLAGRYDAPLNTFSDEQLYADRRTRLTTALHAAGVLDSNYARALLATISASQPTRKDNVTTDAMKEVFWT</sequence>
<accession>A0A8E0RWA1</accession>
<dbReference type="OrthoDB" id="448087at2759"/>
<gene>
    <name evidence="3" type="ORF">FBUS_02855</name>
</gene>
<dbReference type="AlphaFoldDB" id="A0A8E0RWA1"/>